<dbReference type="PANTHER" id="PTHR43744">
    <property type="entry name" value="ABC TRANSPORTER PERMEASE PROTEIN MG189-RELATED-RELATED"/>
    <property type="match status" value="1"/>
</dbReference>
<name>A0ABD5IWV8_9BACL</name>
<comment type="similarity">
    <text evidence="7">Belongs to the binding-protein-dependent transport system permease family.</text>
</comment>
<keyword evidence="6 7" id="KW-0472">Membrane</keyword>
<evidence type="ECO:0000256" key="3">
    <source>
        <dbReference type="ARBA" id="ARBA00022475"/>
    </source>
</evidence>
<organism evidence="9 10">
    <name type="scientific">Anoxybacteroides rupiense</name>
    <dbReference type="NCBI Taxonomy" id="311460"/>
    <lineage>
        <taxon>Bacteria</taxon>
        <taxon>Bacillati</taxon>
        <taxon>Bacillota</taxon>
        <taxon>Bacilli</taxon>
        <taxon>Bacillales</taxon>
        <taxon>Anoxybacillaceae</taxon>
        <taxon>Anoxybacteroides</taxon>
    </lineage>
</organism>
<comment type="caution">
    <text evidence="9">The sequence shown here is derived from an EMBL/GenBank/DDBJ whole genome shotgun (WGS) entry which is preliminary data.</text>
</comment>
<dbReference type="EMBL" id="JARTLI010000019">
    <property type="protein sequence ID" value="MED5052391.1"/>
    <property type="molecule type" value="Genomic_DNA"/>
</dbReference>
<evidence type="ECO:0000256" key="1">
    <source>
        <dbReference type="ARBA" id="ARBA00004651"/>
    </source>
</evidence>
<feature type="domain" description="ABC transmembrane type-1" evidence="8">
    <location>
        <begin position="74"/>
        <end position="263"/>
    </location>
</feature>
<keyword evidence="4 7" id="KW-0812">Transmembrane</keyword>
<evidence type="ECO:0000256" key="7">
    <source>
        <dbReference type="RuleBase" id="RU363032"/>
    </source>
</evidence>
<evidence type="ECO:0000256" key="4">
    <source>
        <dbReference type="ARBA" id="ARBA00022692"/>
    </source>
</evidence>
<dbReference type="RefSeq" id="WP_328218596.1">
    <property type="nucleotide sequence ID" value="NZ_JARTLI010000019.1"/>
</dbReference>
<dbReference type="InterPro" id="IPR000515">
    <property type="entry name" value="MetI-like"/>
</dbReference>
<evidence type="ECO:0000259" key="8">
    <source>
        <dbReference type="PROSITE" id="PS50928"/>
    </source>
</evidence>
<keyword evidence="5 7" id="KW-1133">Transmembrane helix</keyword>
<proteinExistence type="inferred from homology"/>
<reference evidence="9 10" key="1">
    <citation type="submission" date="2023-03" db="EMBL/GenBank/DDBJ databases">
        <title>Bacillus Genome Sequencing.</title>
        <authorList>
            <person name="Dunlap C."/>
        </authorList>
    </citation>
    <scope>NUCLEOTIDE SEQUENCE [LARGE SCALE GENOMIC DNA]</scope>
    <source>
        <strain evidence="9 10">NRS-38</strain>
    </source>
</reference>
<dbReference type="Proteomes" id="UP001339962">
    <property type="component" value="Unassembled WGS sequence"/>
</dbReference>
<dbReference type="AlphaFoldDB" id="A0ABD5IWV8"/>
<dbReference type="InterPro" id="IPR035906">
    <property type="entry name" value="MetI-like_sf"/>
</dbReference>
<feature type="transmembrane region" description="Helical" evidence="7">
    <location>
        <begin position="245"/>
        <end position="263"/>
    </location>
</feature>
<dbReference type="Pfam" id="PF00528">
    <property type="entry name" value="BPD_transp_1"/>
    <property type="match status" value="1"/>
</dbReference>
<evidence type="ECO:0000313" key="9">
    <source>
        <dbReference type="EMBL" id="MED5052391.1"/>
    </source>
</evidence>
<accession>A0ABD5IWV8</accession>
<keyword evidence="2 7" id="KW-0813">Transport</keyword>
<protein>
    <submittedName>
        <fullName evidence="9">Carbohydrate ABC transporter permease</fullName>
    </submittedName>
</protein>
<gene>
    <name evidence="9" type="ORF">P9850_11040</name>
</gene>
<evidence type="ECO:0000313" key="10">
    <source>
        <dbReference type="Proteomes" id="UP001339962"/>
    </source>
</evidence>
<evidence type="ECO:0000256" key="2">
    <source>
        <dbReference type="ARBA" id="ARBA00022448"/>
    </source>
</evidence>
<dbReference type="GO" id="GO:0005886">
    <property type="term" value="C:plasma membrane"/>
    <property type="evidence" value="ECO:0007669"/>
    <property type="project" value="UniProtKB-SubCell"/>
</dbReference>
<keyword evidence="3" id="KW-1003">Cell membrane</keyword>
<feature type="transmembrane region" description="Helical" evidence="7">
    <location>
        <begin position="142"/>
        <end position="163"/>
    </location>
</feature>
<sequence length="276" mass="31994">MVGNKRFKTALLYTLAFIVLIIMVFPYLYMILSSLAPWEQVDRKIIPTKLTLRSYEWLLTGGENVIPRPWLRAFFNSLLVTVSSTLLMLTTAILVGYSLAKLKFKGNRLINNMILFQMFYPAIILLIPLFLIIRYFGLYDTYWAMILPKAVNLWAIFMYTNFFRSIPDELIEAAKMDGAGQLKIITRIILPMSKSITTIIFLFLFMERWVELLWDMLVVNNEKMLTLNVLLAQMFGPYGGYPGPMYAASVLLTLPILILFIIFSRNFKEGMQFVLK</sequence>
<dbReference type="SUPFAM" id="SSF161098">
    <property type="entry name" value="MetI-like"/>
    <property type="match status" value="1"/>
</dbReference>
<dbReference type="PROSITE" id="PS50928">
    <property type="entry name" value="ABC_TM1"/>
    <property type="match status" value="1"/>
</dbReference>
<evidence type="ECO:0000256" key="5">
    <source>
        <dbReference type="ARBA" id="ARBA00022989"/>
    </source>
</evidence>
<feature type="transmembrane region" description="Helical" evidence="7">
    <location>
        <begin position="12"/>
        <end position="32"/>
    </location>
</feature>
<dbReference type="PANTHER" id="PTHR43744:SF12">
    <property type="entry name" value="ABC TRANSPORTER PERMEASE PROTEIN MG189-RELATED"/>
    <property type="match status" value="1"/>
</dbReference>
<dbReference type="CDD" id="cd06261">
    <property type="entry name" value="TM_PBP2"/>
    <property type="match status" value="1"/>
</dbReference>
<feature type="transmembrane region" description="Helical" evidence="7">
    <location>
        <begin position="118"/>
        <end position="136"/>
    </location>
</feature>
<dbReference type="Gene3D" id="1.10.3720.10">
    <property type="entry name" value="MetI-like"/>
    <property type="match status" value="1"/>
</dbReference>
<comment type="subcellular location">
    <subcellularLocation>
        <location evidence="1 7">Cell membrane</location>
        <topology evidence="1 7">Multi-pass membrane protein</topology>
    </subcellularLocation>
</comment>
<feature type="transmembrane region" description="Helical" evidence="7">
    <location>
        <begin position="184"/>
        <end position="206"/>
    </location>
</feature>
<evidence type="ECO:0000256" key="6">
    <source>
        <dbReference type="ARBA" id="ARBA00023136"/>
    </source>
</evidence>
<feature type="transmembrane region" description="Helical" evidence="7">
    <location>
        <begin position="73"/>
        <end position="97"/>
    </location>
</feature>